<organism evidence="1 2">
    <name type="scientific">Phormidium tenue FACHB-1050</name>
    <dbReference type="NCBI Taxonomy" id="2692857"/>
    <lineage>
        <taxon>Bacteria</taxon>
        <taxon>Bacillati</taxon>
        <taxon>Cyanobacteriota</taxon>
        <taxon>Cyanophyceae</taxon>
        <taxon>Oscillatoriophycideae</taxon>
        <taxon>Oscillatoriales</taxon>
        <taxon>Oscillatoriaceae</taxon>
        <taxon>Phormidium</taxon>
    </lineage>
</organism>
<keyword evidence="2" id="KW-1185">Reference proteome</keyword>
<sequence length="87" mass="9690">MQTETSVRDRLSRTFTQSAIALKKRITQDENQQTFAATLLDGNKVQLPDGSIRTAYNQGTRQVLIGDSVTVVFPLHSQIGFYTSKIS</sequence>
<protein>
    <submittedName>
        <fullName evidence="1">Uncharacterized protein</fullName>
    </submittedName>
</protein>
<dbReference type="Proteomes" id="UP000618445">
    <property type="component" value="Unassembled WGS sequence"/>
</dbReference>
<proteinExistence type="predicted"/>
<evidence type="ECO:0000313" key="1">
    <source>
        <dbReference type="EMBL" id="MBD2316690.1"/>
    </source>
</evidence>
<name>A0ABR8C8J9_9CYAN</name>
<gene>
    <name evidence="1" type="ORF">H6G05_07500</name>
</gene>
<evidence type="ECO:0000313" key="2">
    <source>
        <dbReference type="Proteomes" id="UP000618445"/>
    </source>
</evidence>
<reference evidence="1 2" key="1">
    <citation type="journal article" date="2020" name="ISME J.">
        <title>Comparative genomics reveals insights into cyanobacterial evolution and habitat adaptation.</title>
        <authorList>
            <person name="Chen M.Y."/>
            <person name="Teng W.K."/>
            <person name="Zhao L."/>
            <person name="Hu C.X."/>
            <person name="Zhou Y.K."/>
            <person name="Han B.P."/>
            <person name="Song L.R."/>
            <person name="Shu W.S."/>
        </authorList>
    </citation>
    <scope>NUCLEOTIDE SEQUENCE [LARGE SCALE GENOMIC DNA]</scope>
    <source>
        <strain evidence="1 2">FACHB-1050</strain>
    </source>
</reference>
<dbReference type="EMBL" id="JACJQY010000008">
    <property type="protein sequence ID" value="MBD2316690.1"/>
    <property type="molecule type" value="Genomic_DNA"/>
</dbReference>
<comment type="caution">
    <text evidence="1">The sequence shown here is derived from an EMBL/GenBank/DDBJ whole genome shotgun (WGS) entry which is preliminary data.</text>
</comment>
<accession>A0ABR8C8J9</accession>
<dbReference type="RefSeq" id="WP_190577576.1">
    <property type="nucleotide sequence ID" value="NZ_CAWPQU010000078.1"/>
</dbReference>